<evidence type="ECO:0008006" key="4">
    <source>
        <dbReference type="Google" id="ProtNLM"/>
    </source>
</evidence>
<evidence type="ECO:0000256" key="1">
    <source>
        <dbReference type="SAM" id="MobiDB-lite"/>
    </source>
</evidence>
<feature type="region of interest" description="Disordered" evidence="1">
    <location>
        <begin position="34"/>
        <end position="63"/>
    </location>
</feature>
<organism evidence="2 3">
    <name type="scientific">Ureaplasma miroungigenitalium</name>
    <dbReference type="NCBI Taxonomy" id="1042321"/>
    <lineage>
        <taxon>Bacteria</taxon>
        <taxon>Bacillati</taxon>
        <taxon>Mycoplasmatota</taxon>
        <taxon>Mycoplasmoidales</taxon>
        <taxon>Mycoplasmoidaceae</taxon>
        <taxon>Ureaplasma</taxon>
    </lineage>
</organism>
<dbReference type="Proteomes" id="UP001208245">
    <property type="component" value="Unassembled WGS sequence"/>
</dbReference>
<proteinExistence type="predicted"/>
<name>A0ABT3BN55_9BACT</name>
<dbReference type="EMBL" id="JAOXHL010000003">
    <property type="protein sequence ID" value="MCV3728674.1"/>
    <property type="molecule type" value="Genomic_DNA"/>
</dbReference>
<sequence>MSKLSNKAKIILIVGVIASLGIGFAVYGISRAQSNRNAEQQEDKQTVPNDQAEVPKETGDTEK</sequence>
<feature type="compositionally biased region" description="Basic and acidic residues" evidence="1">
    <location>
        <begin position="53"/>
        <end position="63"/>
    </location>
</feature>
<comment type="caution">
    <text evidence="2">The sequence shown here is derived from an EMBL/GenBank/DDBJ whole genome shotgun (WGS) entry which is preliminary data.</text>
</comment>
<keyword evidence="3" id="KW-1185">Reference proteome</keyword>
<evidence type="ECO:0000313" key="2">
    <source>
        <dbReference type="EMBL" id="MCV3728674.1"/>
    </source>
</evidence>
<gene>
    <name evidence="2" type="ORF">OF376_02710</name>
</gene>
<evidence type="ECO:0000313" key="3">
    <source>
        <dbReference type="Proteomes" id="UP001208245"/>
    </source>
</evidence>
<reference evidence="2 3" key="1">
    <citation type="journal article" date="2020" name="Int. J. Syst. Evol. Microbiol.">
        <title>Ureaplasma miroungigenitalium sp. nov. isolated from northern elephant seals (Mirounga angustirostris) and Ureaplasma zalophigenitalium sp. nov. isolated from California sea lions (Zalophus californianus).</title>
        <authorList>
            <person name="Volokhov D.V."/>
            <person name="Gulland F.M."/>
            <person name="Gao Y."/>
            <person name="Chizhikov V.E."/>
        </authorList>
    </citation>
    <scope>NUCLEOTIDE SEQUENCE [LARGE SCALE GENOMIC DNA]</scope>
    <source>
        <strain evidence="2 3">ES3182-GEN</strain>
    </source>
</reference>
<dbReference type="RefSeq" id="WP_263821986.1">
    <property type="nucleotide sequence ID" value="NZ_JAOXHK010000003.1"/>
</dbReference>
<protein>
    <recommendedName>
        <fullName evidence="4">Multiple banded antigen</fullName>
    </recommendedName>
</protein>
<accession>A0ABT3BN55</accession>